<proteinExistence type="predicted"/>
<sequence length="151" mass="15549">MSPGTDSDANSVSAAVADFLREERPTLLAAVADAADAVADRRSATDSTADGGDVADELERELRSRGVFEAFPDALAGCVAAAGRTLRATPVAAPPYVVSTSSGPVLRATLSDGRLVVTLRVFEVERGESAPRYVRVGGDGVGVAVSVEFVR</sequence>
<accession>A0A1I2QXZ0</accession>
<protein>
    <recommendedName>
        <fullName evidence="1">DUF7988 domain-containing protein</fullName>
    </recommendedName>
</protein>
<evidence type="ECO:0000313" key="2">
    <source>
        <dbReference type="EMBL" id="SFG33108.1"/>
    </source>
</evidence>
<dbReference type="EMBL" id="FOOQ01000002">
    <property type="protein sequence ID" value="SFG33108.1"/>
    <property type="molecule type" value="Genomic_DNA"/>
</dbReference>
<dbReference type="Pfam" id="PF25950">
    <property type="entry name" value="DUF7988"/>
    <property type="match status" value="1"/>
</dbReference>
<dbReference type="OrthoDB" id="168840at2157"/>
<name>A0A1I2QXZ0_9EURY</name>
<feature type="domain" description="DUF7988" evidence="1">
    <location>
        <begin position="15"/>
        <end position="148"/>
    </location>
</feature>
<keyword evidence="3" id="KW-1185">Reference proteome</keyword>
<dbReference type="InterPro" id="IPR058294">
    <property type="entry name" value="DUF7988"/>
</dbReference>
<organism evidence="2 3">
    <name type="scientific">Halopelagius inordinatus</name>
    <dbReference type="NCBI Taxonomy" id="553467"/>
    <lineage>
        <taxon>Archaea</taxon>
        <taxon>Methanobacteriati</taxon>
        <taxon>Methanobacteriota</taxon>
        <taxon>Stenosarchaea group</taxon>
        <taxon>Halobacteria</taxon>
        <taxon>Halobacteriales</taxon>
        <taxon>Haloferacaceae</taxon>
    </lineage>
</organism>
<evidence type="ECO:0000259" key="1">
    <source>
        <dbReference type="Pfam" id="PF25950"/>
    </source>
</evidence>
<reference evidence="3" key="1">
    <citation type="submission" date="2016-10" db="EMBL/GenBank/DDBJ databases">
        <authorList>
            <person name="Varghese N."/>
            <person name="Submissions S."/>
        </authorList>
    </citation>
    <scope>NUCLEOTIDE SEQUENCE [LARGE SCALE GENOMIC DNA]</scope>
    <source>
        <strain evidence="3">CGMCC 1.7739</strain>
    </source>
</reference>
<dbReference type="RefSeq" id="WP_177213315.1">
    <property type="nucleotide sequence ID" value="NZ_FOOQ01000002.1"/>
</dbReference>
<dbReference type="AlphaFoldDB" id="A0A1I2QXZ0"/>
<dbReference type="Proteomes" id="UP000198876">
    <property type="component" value="Unassembled WGS sequence"/>
</dbReference>
<gene>
    <name evidence="2" type="ORF">SAMN04488063_1704</name>
</gene>
<evidence type="ECO:0000313" key="3">
    <source>
        <dbReference type="Proteomes" id="UP000198876"/>
    </source>
</evidence>